<feature type="transmembrane region" description="Helical" evidence="1">
    <location>
        <begin position="76"/>
        <end position="99"/>
    </location>
</feature>
<dbReference type="EMBL" id="KQ971342">
    <property type="protein sequence ID" value="EFA03936.2"/>
    <property type="molecule type" value="Genomic_DNA"/>
</dbReference>
<dbReference type="AlphaFoldDB" id="D6WK21"/>
<dbReference type="PANTHER" id="PTHR24192">
    <property type="entry name" value="ANKYRIN REPEAT DOMAIN 40"/>
    <property type="match status" value="1"/>
</dbReference>
<evidence type="ECO:0000313" key="2">
    <source>
        <dbReference type="EMBL" id="EFA03936.2"/>
    </source>
</evidence>
<evidence type="ECO:0000256" key="1">
    <source>
        <dbReference type="SAM" id="Phobius"/>
    </source>
</evidence>
<dbReference type="eggNOG" id="KOG0307">
    <property type="taxonomic scope" value="Eukaryota"/>
</dbReference>
<reference evidence="2 3" key="1">
    <citation type="journal article" date="2008" name="Nature">
        <title>The genome of the model beetle and pest Tribolium castaneum.</title>
        <authorList>
            <consortium name="Tribolium Genome Sequencing Consortium"/>
            <person name="Richards S."/>
            <person name="Gibbs R.A."/>
            <person name="Weinstock G.M."/>
            <person name="Brown S.J."/>
            <person name="Denell R."/>
            <person name="Beeman R.W."/>
            <person name="Gibbs R."/>
            <person name="Beeman R.W."/>
            <person name="Brown S.J."/>
            <person name="Bucher G."/>
            <person name="Friedrich M."/>
            <person name="Grimmelikhuijzen C.J."/>
            <person name="Klingler M."/>
            <person name="Lorenzen M."/>
            <person name="Richards S."/>
            <person name="Roth S."/>
            <person name="Schroder R."/>
            <person name="Tautz D."/>
            <person name="Zdobnov E.M."/>
            <person name="Muzny D."/>
            <person name="Gibbs R.A."/>
            <person name="Weinstock G.M."/>
            <person name="Attaway T."/>
            <person name="Bell S."/>
            <person name="Buhay C.J."/>
            <person name="Chandrabose M.N."/>
            <person name="Chavez D."/>
            <person name="Clerk-Blankenburg K.P."/>
            <person name="Cree A."/>
            <person name="Dao M."/>
            <person name="Davis C."/>
            <person name="Chacko J."/>
            <person name="Dinh H."/>
            <person name="Dugan-Rocha S."/>
            <person name="Fowler G."/>
            <person name="Garner T.T."/>
            <person name="Garnes J."/>
            <person name="Gnirke A."/>
            <person name="Hawes A."/>
            <person name="Hernandez J."/>
            <person name="Hines S."/>
            <person name="Holder M."/>
            <person name="Hume J."/>
            <person name="Jhangiani S.N."/>
            <person name="Joshi V."/>
            <person name="Khan Z.M."/>
            <person name="Jackson L."/>
            <person name="Kovar C."/>
            <person name="Kowis A."/>
            <person name="Lee S."/>
            <person name="Lewis L.R."/>
            <person name="Margolis J."/>
            <person name="Morgan M."/>
            <person name="Nazareth L.V."/>
            <person name="Nguyen N."/>
            <person name="Okwuonu G."/>
            <person name="Parker D."/>
            <person name="Richards S."/>
            <person name="Ruiz S.J."/>
            <person name="Santibanez J."/>
            <person name="Savard J."/>
            <person name="Scherer S.E."/>
            <person name="Schneider B."/>
            <person name="Sodergren E."/>
            <person name="Tautz D."/>
            <person name="Vattahil S."/>
            <person name="Villasana D."/>
            <person name="White C.S."/>
            <person name="Wright R."/>
            <person name="Park Y."/>
            <person name="Beeman R.W."/>
            <person name="Lord J."/>
            <person name="Oppert B."/>
            <person name="Lorenzen M."/>
            <person name="Brown S."/>
            <person name="Wang L."/>
            <person name="Savard J."/>
            <person name="Tautz D."/>
            <person name="Richards S."/>
            <person name="Weinstock G."/>
            <person name="Gibbs R.A."/>
            <person name="Liu Y."/>
            <person name="Worley K."/>
            <person name="Weinstock G."/>
            <person name="Elsik C.G."/>
            <person name="Reese J.T."/>
            <person name="Elhaik E."/>
            <person name="Landan G."/>
            <person name="Graur D."/>
            <person name="Arensburger P."/>
            <person name="Atkinson P."/>
            <person name="Beeman R.W."/>
            <person name="Beidler J."/>
            <person name="Brown S.J."/>
            <person name="Demuth J.P."/>
            <person name="Drury D.W."/>
            <person name="Du Y.Z."/>
            <person name="Fujiwara H."/>
            <person name="Lorenzen M."/>
            <person name="Maselli V."/>
            <person name="Osanai M."/>
            <person name="Park Y."/>
            <person name="Robertson H.M."/>
            <person name="Tu Z."/>
            <person name="Wang J.J."/>
            <person name="Wang S."/>
            <person name="Richards S."/>
            <person name="Song H."/>
            <person name="Zhang L."/>
            <person name="Sodergren E."/>
            <person name="Werner D."/>
            <person name="Stanke M."/>
            <person name="Morgenstern B."/>
            <person name="Solovyev V."/>
            <person name="Kosarev P."/>
            <person name="Brown G."/>
            <person name="Chen H.C."/>
            <person name="Ermolaeva O."/>
            <person name="Hlavina W."/>
            <person name="Kapustin Y."/>
            <person name="Kiryutin B."/>
            <person name="Kitts P."/>
            <person name="Maglott D."/>
            <person name="Pruitt K."/>
            <person name="Sapojnikov V."/>
            <person name="Souvorov A."/>
            <person name="Mackey A.J."/>
            <person name="Waterhouse R.M."/>
            <person name="Wyder S."/>
            <person name="Zdobnov E.M."/>
            <person name="Zdobnov E.M."/>
            <person name="Wyder S."/>
            <person name="Kriventseva E.V."/>
            <person name="Kadowaki T."/>
            <person name="Bork P."/>
            <person name="Aranda M."/>
            <person name="Bao R."/>
            <person name="Beermann A."/>
            <person name="Berns N."/>
            <person name="Bolognesi R."/>
            <person name="Bonneton F."/>
            <person name="Bopp D."/>
            <person name="Brown S.J."/>
            <person name="Bucher G."/>
            <person name="Butts T."/>
            <person name="Chaumot A."/>
            <person name="Denell R.E."/>
            <person name="Ferrier D.E."/>
            <person name="Friedrich M."/>
            <person name="Gordon C.M."/>
            <person name="Jindra M."/>
            <person name="Klingler M."/>
            <person name="Lan Q."/>
            <person name="Lattorff H.M."/>
            <person name="Laudet V."/>
            <person name="von Levetsow C."/>
            <person name="Liu Z."/>
            <person name="Lutz R."/>
            <person name="Lynch J.A."/>
            <person name="da Fonseca R.N."/>
            <person name="Posnien N."/>
            <person name="Reuter R."/>
            <person name="Roth S."/>
            <person name="Savard J."/>
            <person name="Schinko J.B."/>
            <person name="Schmitt C."/>
            <person name="Schoppmeier M."/>
            <person name="Schroder R."/>
            <person name="Shippy T.D."/>
            <person name="Simonnet F."/>
            <person name="Marques-Souza H."/>
            <person name="Tautz D."/>
            <person name="Tomoyasu Y."/>
            <person name="Trauner J."/>
            <person name="Van der Zee M."/>
            <person name="Vervoort M."/>
            <person name="Wittkopp N."/>
            <person name="Wimmer E.A."/>
            <person name="Yang X."/>
            <person name="Jones A.K."/>
            <person name="Sattelle D.B."/>
            <person name="Ebert P.R."/>
            <person name="Nelson D."/>
            <person name="Scott J.G."/>
            <person name="Beeman R.W."/>
            <person name="Muthukrishnan S."/>
            <person name="Kramer K.J."/>
            <person name="Arakane Y."/>
            <person name="Beeman R.W."/>
            <person name="Zhu Q."/>
            <person name="Hogenkamp D."/>
            <person name="Dixit R."/>
            <person name="Oppert B."/>
            <person name="Jiang H."/>
            <person name="Zou Z."/>
            <person name="Marshall J."/>
            <person name="Elpidina E."/>
            <person name="Vinokurov K."/>
            <person name="Oppert C."/>
            <person name="Zou Z."/>
            <person name="Evans J."/>
            <person name="Lu Z."/>
            <person name="Zhao P."/>
            <person name="Sumathipala N."/>
            <person name="Altincicek B."/>
            <person name="Vilcinskas A."/>
            <person name="Williams M."/>
            <person name="Hultmark D."/>
            <person name="Hetru C."/>
            <person name="Jiang H."/>
            <person name="Grimmelikhuijzen C.J."/>
            <person name="Hauser F."/>
            <person name="Cazzamali G."/>
            <person name="Williamson M."/>
            <person name="Park Y."/>
            <person name="Li B."/>
            <person name="Tanaka Y."/>
            <person name="Predel R."/>
            <person name="Neupert S."/>
            <person name="Schachtner J."/>
            <person name="Verleyen P."/>
            <person name="Raible F."/>
            <person name="Bork P."/>
            <person name="Friedrich M."/>
            <person name="Walden K.K."/>
            <person name="Robertson H.M."/>
            <person name="Angeli S."/>
            <person name="Foret S."/>
            <person name="Bucher G."/>
            <person name="Schuetz S."/>
            <person name="Maleszka R."/>
            <person name="Wimmer E.A."/>
            <person name="Beeman R.W."/>
            <person name="Lorenzen M."/>
            <person name="Tomoyasu Y."/>
            <person name="Miller S.C."/>
            <person name="Grossmann D."/>
            <person name="Bucher G."/>
        </authorList>
    </citation>
    <scope>NUCLEOTIDE SEQUENCE [LARGE SCALE GENOMIC DNA]</scope>
    <source>
        <strain evidence="2 3">Georgia GA2</strain>
    </source>
</reference>
<keyword evidence="1" id="KW-0472">Membrane</keyword>
<dbReference type="Proteomes" id="UP000007266">
    <property type="component" value="Linkage group 5"/>
</dbReference>
<keyword evidence="3" id="KW-1185">Reference proteome</keyword>
<protein>
    <submittedName>
        <fullName evidence="2">Uncharacterized protein</fullName>
    </submittedName>
</protein>
<evidence type="ECO:0000313" key="3">
    <source>
        <dbReference type="Proteomes" id="UP000007266"/>
    </source>
</evidence>
<dbReference type="STRING" id="7070.D6WK21"/>
<dbReference type="InParanoid" id="D6WK21"/>
<feature type="transmembrane region" description="Helical" evidence="1">
    <location>
        <begin position="43"/>
        <end position="64"/>
    </location>
</feature>
<dbReference type="InterPro" id="IPR039195">
    <property type="entry name" value="ANKRD40"/>
</dbReference>
<dbReference type="HOGENOM" id="CLU_1290467_0_0_1"/>
<keyword evidence="1" id="KW-0812">Transmembrane</keyword>
<dbReference type="PANTHER" id="PTHR24192:SF3">
    <property type="entry name" value="ANKYRIN REPEAT DOMAIN 40"/>
    <property type="match status" value="1"/>
</dbReference>
<keyword evidence="1" id="KW-1133">Transmembrane helix</keyword>
<sequence length="198" mass="22913">MGNFRAPTGKEMPEVVSLDHVMTIDDAGRAPEMNKRTKRKAGVIFDLLFCIFIILLWVIALSILVRTGIEKPNEELFYFGYFVLVLVITVTGVYFEALILRGFERLTPKVAVCLRKSVIKRPYVIRMRLFQNPDEDFIETELDENQLTIDGVLELCAKELGVEKKHIVRVRKLPETKIRSDADVKRFSRLEYLEVFSE</sequence>
<organism evidence="2 3">
    <name type="scientific">Tribolium castaneum</name>
    <name type="common">Red flour beetle</name>
    <dbReference type="NCBI Taxonomy" id="7070"/>
    <lineage>
        <taxon>Eukaryota</taxon>
        <taxon>Metazoa</taxon>
        <taxon>Ecdysozoa</taxon>
        <taxon>Arthropoda</taxon>
        <taxon>Hexapoda</taxon>
        <taxon>Insecta</taxon>
        <taxon>Pterygota</taxon>
        <taxon>Neoptera</taxon>
        <taxon>Endopterygota</taxon>
        <taxon>Coleoptera</taxon>
        <taxon>Polyphaga</taxon>
        <taxon>Cucujiformia</taxon>
        <taxon>Tenebrionidae</taxon>
        <taxon>Tenebrionidae incertae sedis</taxon>
        <taxon>Tribolium</taxon>
    </lineage>
</organism>
<reference evidence="2 3" key="2">
    <citation type="journal article" date="2010" name="Nucleic Acids Res.">
        <title>BeetleBase in 2010: revisions to provide comprehensive genomic information for Tribolium castaneum.</title>
        <authorList>
            <person name="Kim H.S."/>
            <person name="Murphy T."/>
            <person name="Xia J."/>
            <person name="Caragea D."/>
            <person name="Park Y."/>
            <person name="Beeman R.W."/>
            <person name="Lorenzen M.D."/>
            <person name="Butcher S."/>
            <person name="Manak J.R."/>
            <person name="Brown S.J."/>
        </authorList>
    </citation>
    <scope>GENOME REANNOTATION</scope>
    <source>
        <strain evidence="2 3">Georgia GA2</strain>
    </source>
</reference>
<proteinExistence type="predicted"/>
<gene>
    <name evidence="2" type="primary">AUGUSTUS-3.0.2_14077</name>
    <name evidence="2" type="ORF">TcasGA2_TC014077</name>
</gene>
<name>D6WK21_TRICA</name>
<accession>D6WK21</accession>